<feature type="compositionally biased region" description="Polar residues" evidence="1">
    <location>
        <begin position="236"/>
        <end position="245"/>
    </location>
</feature>
<keyword evidence="2" id="KW-0472">Membrane</keyword>
<gene>
    <name evidence="3" type="ORF">IAR55_001221</name>
</gene>
<feature type="transmembrane region" description="Helical" evidence="2">
    <location>
        <begin position="405"/>
        <end position="427"/>
    </location>
</feature>
<feature type="compositionally biased region" description="Basic and acidic residues" evidence="1">
    <location>
        <begin position="617"/>
        <end position="628"/>
    </location>
</feature>
<dbReference type="Proteomes" id="UP001388673">
    <property type="component" value="Unassembled WGS sequence"/>
</dbReference>
<organism evidence="3 4">
    <name type="scientific">Kwoniella newhampshirensis</name>
    <dbReference type="NCBI Taxonomy" id="1651941"/>
    <lineage>
        <taxon>Eukaryota</taxon>
        <taxon>Fungi</taxon>
        <taxon>Dikarya</taxon>
        <taxon>Basidiomycota</taxon>
        <taxon>Agaricomycotina</taxon>
        <taxon>Tremellomycetes</taxon>
        <taxon>Tremellales</taxon>
        <taxon>Cryptococcaceae</taxon>
        <taxon>Kwoniella</taxon>
    </lineage>
</organism>
<keyword evidence="2" id="KW-0812">Transmembrane</keyword>
<feature type="transmembrane region" description="Helical" evidence="2">
    <location>
        <begin position="375"/>
        <end position="399"/>
    </location>
</feature>
<dbReference type="EMBL" id="JBCAWK010000002">
    <property type="protein sequence ID" value="KAK8866070.1"/>
    <property type="molecule type" value="Genomic_DNA"/>
</dbReference>
<dbReference type="GeneID" id="92178480"/>
<accession>A0AAW0Z542</accession>
<comment type="caution">
    <text evidence="3">The sequence shown here is derived from an EMBL/GenBank/DDBJ whole genome shotgun (WGS) entry which is preliminary data.</text>
</comment>
<feature type="compositionally biased region" description="Polar residues" evidence="1">
    <location>
        <begin position="37"/>
        <end position="49"/>
    </location>
</feature>
<keyword evidence="4" id="KW-1185">Reference proteome</keyword>
<reference evidence="3 4" key="1">
    <citation type="journal article" date="2024" name="bioRxiv">
        <title>Comparative genomics of Cryptococcus and Kwoniella reveals pathogenesis evolution and contrasting karyotype dynamics via intercentromeric recombination or chromosome fusion.</title>
        <authorList>
            <person name="Coelho M.A."/>
            <person name="David-Palma M."/>
            <person name="Shea T."/>
            <person name="Bowers K."/>
            <person name="McGinley-Smith S."/>
            <person name="Mohammad A.W."/>
            <person name="Gnirke A."/>
            <person name="Yurkov A.M."/>
            <person name="Nowrousian M."/>
            <person name="Sun S."/>
            <person name="Cuomo C.A."/>
            <person name="Heitman J."/>
        </authorList>
    </citation>
    <scope>NUCLEOTIDE SEQUENCE [LARGE SCALE GENOMIC DNA]</scope>
    <source>
        <strain evidence="3 4">CBS 13917</strain>
    </source>
</reference>
<feature type="transmembrane region" description="Helical" evidence="2">
    <location>
        <begin position="496"/>
        <end position="520"/>
    </location>
</feature>
<feature type="compositionally biased region" description="Low complexity" evidence="1">
    <location>
        <begin position="226"/>
        <end position="235"/>
    </location>
</feature>
<proteinExistence type="predicted"/>
<evidence type="ECO:0000313" key="4">
    <source>
        <dbReference type="Proteomes" id="UP001388673"/>
    </source>
</evidence>
<dbReference type="AlphaFoldDB" id="A0AAW0Z542"/>
<feature type="compositionally biased region" description="Basic and acidic residues" evidence="1">
    <location>
        <begin position="121"/>
        <end position="132"/>
    </location>
</feature>
<feature type="compositionally biased region" description="Basic and acidic residues" evidence="1">
    <location>
        <begin position="147"/>
        <end position="160"/>
    </location>
</feature>
<feature type="region of interest" description="Disordered" evidence="1">
    <location>
        <begin position="1"/>
        <end position="272"/>
    </location>
</feature>
<evidence type="ECO:0000256" key="1">
    <source>
        <dbReference type="SAM" id="MobiDB-lite"/>
    </source>
</evidence>
<feature type="region of interest" description="Disordered" evidence="1">
    <location>
        <begin position="587"/>
        <end position="645"/>
    </location>
</feature>
<sequence length="665" mass="73440">MTADHSSGLRRRSPNPNVSPILQPDVPYSPALLSPYINVSGNRGFQDGSNGAGLGAGYNDPLERYHQPSPLASRRDSERRGYPNPTIRLVPSSHPRTHPDDSTIPVHAIRHAHAPPASRSKSNDEARRHSDYDQAAALASLKRHRTDPRSYHSGSRETLTRDAYLIPRDLRERPVPPLPLEIRRSGSGSSGPPSIFSSSSEERTTGQESVGGSSLPTTPRDGRPNSVLSSLKSLSNPFSQSQTSLDAPASPTLSTRSFVSSTSASTTVTSSSARSTTSTLAVPFYPTAFWKSYGAEGKGGVLPKVGEARVNEKLTDKFPAPAPVRAVDTGKKDRWTGYKWILLLSILSVFGYGMAGLTWAFLIMFRVTMVTDPDIVIFLTLASLLCIFASLIGLTGVLLNSRPILAFYNLLLWPTLLSMCLVGYTSYKRGALQLDRKLNQAWSQFLDDGERLRVQNSLRCCGYFNPRHDATYSKKCYPRTTLPGCKSRWMRYERHMLHQFSTAAFGTIPFHLINVMLALLCSNHVNRTFGKGMTPPGYRLRMADVRSNALAVLATLPQTTSSKDIQSRIASKTSLARQPAISHKSRIYSPYRSSGDLGSRSESRMSSRSWESIDTSTKAKETRSRRDIDADDDADDRRRRGWGDVLRQAGPRGRVLREARDRGLL</sequence>
<feature type="transmembrane region" description="Helical" evidence="2">
    <location>
        <begin position="340"/>
        <end position="363"/>
    </location>
</feature>
<evidence type="ECO:0000313" key="3">
    <source>
        <dbReference type="EMBL" id="KAK8866070.1"/>
    </source>
</evidence>
<dbReference type="KEGG" id="kne:92178480"/>
<feature type="compositionally biased region" description="Polar residues" evidence="1">
    <location>
        <begin position="206"/>
        <end position="217"/>
    </location>
</feature>
<feature type="compositionally biased region" description="Low complexity" evidence="1">
    <location>
        <begin position="185"/>
        <end position="199"/>
    </location>
</feature>
<protein>
    <recommendedName>
        <fullName evidence="5">Tetraspanin Tsp2</fullName>
    </recommendedName>
</protein>
<feature type="compositionally biased region" description="Low complexity" evidence="1">
    <location>
        <begin position="252"/>
        <end position="272"/>
    </location>
</feature>
<dbReference type="RefSeq" id="XP_066805549.1">
    <property type="nucleotide sequence ID" value="XM_066944348.1"/>
</dbReference>
<name>A0AAW0Z542_9TREE</name>
<keyword evidence="2" id="KW-1133">Transmembrane helix</keyword>
<evidence type="ECO:0000256" key="2">
    <source>
        <dbReference type="SAM" id="Phobius"/>
    </source>
</evidence>
<evidence type="ECO:0008006" key="5">
    <source>
        <dbReference type="Google" id="ProtNLM"/>
    </source>
</evidence>